<dbReference type="EMBL" id="OW152827">
    <property type="protein sequence ID" value="CAH2043633.1"/>
    <property type="molecule type" value="Genomic_DNA"/>
</dbReference>
<feature type="compositionally biased region" description="Basic and acidic residues" evidence="1">
    <location>
        <begin position="1"/>
        <end position="22"/>
    </location>
</feature>
<reference evidence="2" key="1">
    <citation type="submission" date="2022-03" db="EMBL/GenBank/DDBJ databases">
        <authorList>
            <person name="Martin H S."/>
        </authorList>
    </citation>
    <scope>NUCLEOTIDE SEQUENCE</scope>
</reference>
<feature type="region of interest" description="Disordered" evidence="1">
    <location>
        <begin position="1"/>
        <end position="56"/>
    </location>
</feature>
<organism evidence="2 3">
    <name type="scientific">Iphiclides podalirius</name>
    <name type="common">scarce swallowtail</name>
    <dbReference type="NCBI Taxonomy" id="110791"/>
    <lineage>
        <taxon>Eukaryota</taxon>
        <taxon>Metazoa</taxon>
        <taxon>Ecdysozoa</taxon>
        <taxon>Arthropoda</taxon>
        <taxon>Hexapoda</taxon>
        <taxon>Insecta</taxon>
        <taxon>Pterygota</taxon>
        <taxon>Neoptera</taxon>
        <taxon>Endopterygota</taxon>
        <taxon>Lepidoptera</taxon>
        <taxon>Glossata</taxon>
        <taxon>Ditrysia</taxon>
        <taxon>Papilionoidea</taxon>
        <taxon>Papilionidae</taxon>
        <taxon>Papilioninae</taxon>
        <taxon>Iphiclides</taxon>
    </lineage>
</organism>
<protein>
    <submittedName>
        <fullName evidence="2">Uncharacterized protein</fullName>
    </submittedName>
</protein>
<gene>
    <name evidence="2" type="ORF">IPOD504_LOCUS4384</name>
</gene>
<name>A0ABN8I620_9NEOP</name>
<keyword evidence="3" id="KW-1185">Reference proteome</keyword>
<evidence type="ECO:0000313" key="2">
    <source>
        <dbReference type="EMBL" id="CAH2043633.1"/>
    </source>
</evidence>
<feature type="non-terminal residue" evidence="2">
    <location>
        <position position="83"/>
    </location>
</feature>
<evidence type="ECO:0000256" key="1">
    <source>
        <dbReference type="SAM" id="MobiDB-lite"/>
    </source>
</evidence>
<accession>A0ABN8I620</accession>
<sequence length="83" mass="9552">MRSSDTREAQDRASEESKKRDTESEDERSEPCAHGYSTRMTDRSISRSRFSRVSTRRDMDIPSILAFTATIPIPRTPSTVTRR</sequence>
<evidence type="ECO:0000313" key="3">
    <source>
        <dbReference type="Proteomes" id="UP000837857"/>
    </source>
</evidence>
<proteinExistence type="predicted"/>
<dbReference type="Proteomes" id="UP000837857">
    <property type="component" value="Chromosome 15"/>
</dbReference>